<organism evidence="2 3">
    <name type="scientific">Apiospora phragmitis</name>
    <dbReference type="NCBI Taxonomy" id="2905665"/>
    <lineage>
        <taxon>Eukaryota</taxon>
        <taxon>Fungi</taxon>
        <taxon>Dikarya</taxon>
        <taxon>Ascomycota</taxon>
        <taxon>Pezizomycotina</taxon>
        <taxon>Sordariomycetes</taxon>
        <taxon>Xylariomycetidae</taxon>
        <taxon>Amphisphaeriales</taxon>
        <taxon>Apiosporaceae</taxon>
        <taxon>Apiospora</taxon>
    </lineage>
</organism>
<keyword evidence="1" id="KW-0812">Transmembrane</keyword>
<reference evidence="2 3" key="1">
    <citation type="submission" date="2023-01" db="EMBL/GenBank/DDBJ databases">
        <title>Analysis of 21 Apiospora genomes using comparative genomics revels a genus with tremendous synthesis potential of carbohydrate active enzymes and secondary metabolites.</title>
        <authorList>
            <person name="Sorensen T."/>
        </authorList>
    </citation>
    <scope>NUCLEOTIDE SEQUENCE [LARGE SCALE GENOMIC DNA]</scope>
    <source>
        <strain evidence="2 3">CBS 135458</strain>
    </source>
</reference>
<keyword evidence="1" id="KW-0472">Membrane</keyword>
<evidence type="ECO:0000256" key="1">
    <source>
        <dbReference type="SAM" id="Phobius"/>
    </source>
</evidence>
<gene>
    <name evidence="2" type="ORF">PG994_001428</name>
</gene>
<proteinExistence type="predicted"/>
<dbReference type="EMBL" id="JAQQWL010000002">
    <property type="protein sequence ID" value="KAK8086454.1"/>
    <property type="molecule type" value="Genomic_DNA"/>
</dbReference>
<evidence type="ECO:0000313" key="3">
    <source>
        <dbReference type="Proteomes" id="UP001480595"/>
    </source>
</evidence>
<sequence>MEDNYSRGWEDVGYMCLLPPLVAQQFISCATSEFNAFRFRYISPRHIALAVAVFYPGLCYACGRLYAWADGLDEHQARLSREANRAGLRDNRHLTAADKAALPRSPREIGYMSPQFAPAFFAALALNLRARRLDRSLATCYQVWSPHSRVGASLLGYLRQAITSTPMIGAGASLACLTLWDYKKEADKHHERTL</sequence>
<name>A0ABR1WTH5_9PEZI</name>
<comment type="caution">
    <text evidence="2">The sequence shown here is derived from an EMBL/GenBank/DDBJ whole genome shotgun (WGS) entry which is preliminary data.</text>
</comment>
<keyword evidence="3" id="KW-1185">Reference proteome</keyword>
<feature type="transmembrane region" description="Helical" evidence="1">
    <location>
        <begin position="47"/>
        <end position="69"/>
    </location>
</feature>
<protein>
    <submittedName>
        <fullName evidence="2">Uncharacterized protein</fullName>
    </submittedName>
</protein>
<accession>A0ABR1WTH5</accession>
<feature type="transmembrane region" description="Helical" evidence="1">
    <location>
        <begin position="109"/>
        <end position="128"/>
    </location>
</feature>
<keyword evidence="1" id="KW-1133">Transmembrane helix</keyword>
<dbReference type="GeneID" id="92085900"/>
<evidence type="ECO:0000313" key="2">
    <source>
        <dbReference type="EMBL" id="KAK8086454.1"/>
    </source>
</evidence>
<dbReference type="Proteomes" id="UP001480595">
    <property type="component" value="Unassembled WGS sequence"/>
</dbReference>
<dbReference type="RefSeq" id="XP_066720978.1">
    <property type="nucleotide sequence ID" value="XM_066852837.1"/>
</dbReference>